<organism evidence="4">
    <name type="scientific">Ostreococcus tauri</name>
    <name type="common">Marine green alga</name>
    <dbReference type="NCBI Taxonomy" id="70448"/>
    <lineage>
        <taxon>Eukaryota</taxon>
        <taxon>Viridiplantae</taxon>
        <taxon>Chlorophyta</taxon>
        <taxon>Mamiellophyceae</taxon>
        <taxon>Mamiellales</taxon>
        <taxon>Bathycoccaceae</taxon>
        <taxon>Ostreococcus</taxon>
    </lineage>
</organism>
<evidence type="ECO:0000256" key="3">
    <source>
        <dbReference type="SAM" id="SignalP"/>
    </source>
</evidence>
<keyword evidence="1" id="KW-0802">TPR repeat</keyword>
<dbReference type="InterPro" id="IPR011990">
    <property type="entry name" value="TPR-like_helical_dom_sf"/>
</dbReference>
<feature type="chain" id="PRO_5011988984" evidence="3">
    <location>
        <begin position="21"/>
        <end position="322"/>
    </location>
</feature>
<dbReference type="eggNOG" id="KOG4626">
    <property type="taxonomic scope" value="Eukaryota"/>
</dbReference>
<gene>
    <name evidence="4" type="ORF">BE221DRAFT_207253</name>
</gene>
<accession>A0A1Y5I9X9</accession>
<dbReference type="InterPro" id="IPR019734">
    <property type="entry name" value="TPR_rpt"/>
</dbReference>
<dbReference type="EMBL" id="KZ155826">
    <property type="protein sequence ID" value="OUS43962.1"/>
    <property type="molecule type" value="Genomic_DNA"/>
</dbReference>
<evidence type="ECO:0000256" key="1">
    <source>
        <dbReference type="ARBA" id="ARBA00022803"/>
    </source>
</evidence>
<keyword evidence="3" id="KW-0732">Signal</keyword>
<dbReference type="AlphaFoldDB" id="A0A1Y5I9X9"/>
<evidence type="ECO:0000256" key="2">
    <source>
        <dbReference type="ARBA" id="ARBA00038210"/>
    </source>
</evidence>
<dbReference type="SUPFAM" id="SSF48452">
    <property type="entry name" value="TPR-like"/>
    <property type="match status" value="1"/>
</dbReference>
<keyword evidence="4" id="KW-0808">Transferase</keyword>
<dbReference type="SMART" id="SM00028">
    <property type="entry name" value="TPR"/>
    <property type="match status" value="4"/>
</dbReference>
<comment type="similarity">
    <text evidence="2">Belongs to the APC3/CDC27 family.</text>
</comment>
<dbReference type="GO" id="GO:0016740">
    <property type="term" value="F:transferase activity"/>
    <property type="evidence" value="ECO:0007669"/>
    <property type="project" value="UniProtKB-KW"/>
</dbReference>
<dbReference type="Proteomes" id="UP000195557">
    <property type="component" value="Unassembled WGS sequence"/>
</dbReference>
<dbReference type="PANTHER" id="PTHR12558:SF13">
    <property type="entry name" value="CELL DIVISION CYCLE PROTEIN 27 HOMOLOG"/>
    <property type="match status" value="1"/>
</dbReference>
<dbReference type="Pfam" id="PF13432">
    <property type="entry name" value="TPR_16"/>
    <property type="match status" value="1"/>
</dbReference>
<name>A0A1Y5I9X9_OSTTA</name>
<proteinExistence type="inferred from homology"/>
<dbReference type="Gene3D" id="1.25.40.10">
    <property type="entry name" value="Tetratricopeptide repeat domain"/>
    <property type="match status" value="3"/>
</dbReference>
<protein>
    <submittedName>
        <fullName evidence="4">O-linked N-acetylglucosamine transferase</fullName>
    </submittedName>
</protein>
<evidence type="ECO:0000313" key="4">
    <source>
        <dbReference type="EMBL" id="OUS43962.1"/>
    </source>
</evidence>
<sequence length="322" mass="35987">MTWTLVFILSCASHAVGASAEPANLPGLTPNLHAALSAIDTSACPEARSGHRRANTAATKYLKNGDHDMALACYVAALNSKMNFPPAYYGLGETFAKRAPNGFELARESYELALKHWPEYIDANIALGDLWARTRGDRSRAEVYFLSATRLRPDDALAWESLAQNQVEDGRLDNALKTYDGAIERIRESPGLYFGRGTVHQKKENFQACVNDAEHALKIASEFGQAYHLLALCSSEMIGPDSPSATDLEMYFRQAIRFEPEFAAHFLDFAWFLYNDGRLREARDVLDKALDNPLSDEERTKFEHGAREFEQFVAHMSKKGEL</sequence>
<reference evidence="4" key="1">
    <citation type="submission" date="2017-04" db="EMBL/GenBank/DDBJ databases">
        <title>Population genomics of picophytoplankton unveils novel chromosome hypervariability.</title>
        <authorList>
            <consortium name="DOE Joint Genome Institute"/>
            <person name="Blanc-Mathieu R."/>
            <person name="Krasovec M."/>
            <person name="Hebrard M."/>
            <person name="Yau S."/>
            <person name="Desgranges E."/>
            <person name="Martin J."/>
            <person name="Schackwitz W."/>
            <person name="Kuo A."/>
            <person name="Salin G."/>
            <person name="Donnadieu C."/>
            <person name="Desdevises Y."/>
            <person name="Sanchez-Ferandin S."/>
            <person name="Moreau H."/>
            <person name="Rivals E."/>
            <person name="Grigoriev I.V."/>
            <person name="Grimsley N."/>
            <person name="Eyre-Walker A."/>
            <person name="Piganeau G."/>
        </authorList>
    </citation>
    <scope>NUCLEOTIDE SEQUENCE [LARGE SCALE GENOMIC DNA]</scope>
    <source>
        <strain evidence="4">RCC 1115</strain>
    </source>
</reference>
<feature type="signal peptide" evidence="3">
    <location>
        <begin position="1"/>
        <end position="20"/>
    </location>
</feature>
<dbReference type="PANTHER" id="PTHR12558">
    <property type="entry name" value="CELL DIVISION CYCLE 16,23,27"/>
    <property type="match status" value="1"/>
</dbReference>